<comment type="caution">
    <text evidence="2">The sequence shown here is derived from an EMBL/GenBank/DDBJ whole genome shotgun (WGS) entry which is preliminary data.</text>
</comment>
<dbReference type="EMBL" id="SNYO01000003">
    <property type="protein sequence ID" value="TDQ60738.1"/>
    <property type="molecule type" value="Genomic_DNA"/>
</dbReference>
<sequence>MSVIERHPRRTRGNGFGDVVLVVVLVAMALAVVVVVVVLADASGKKTPQGPRGAGALDALQADITASGLVVCSRTDLPDPLATDAVAARTLVVAVQCRDGETATVQADAFADDADRDAAARSISGVGRPRASSTVRTYGDLVVVVQGGAEDVVADRIDAVLLAKGAA</sequence>
<dbReference type="AlphaFoldDB" id="A0A4V3DA67"/>
<dbReference type="OrthoDB" id="9879226at2"/>
<keyword evidence="1" id="KW-1133">Transmembrane helix</keyword>
<evidence type="ECO:0000313" key="3">
    <source>
        <dbReference type="Proteomes" id="UP000295705"/>
    </source>
</evidence>
<accession>A0A4V3DA67</accession>
<dbReference type="Proteomes" id="UP000295705">
    <property type="component" value="Unassembled WGS sequence"/>
</dbReference>
<reference evidence="2 3" key="1">
    <citation type="submission" date="2019-03" db="EMBL/GenBank/DDBJ databases">
        <title>Genomic Encyclopedia of Type Strains, Phase IV (KMG-IV): sequencing the most valuable type-strain genomes for metagenomic binning, comparative biology and taxonomic classification.</title>
        <authorList>
            <person name="Goeker M."/>
        </authorList>
    </citation>
    <scope>NUCLEOTIDE SEQUENCE [LARGE SCALE GENOMIC DNA]</scope>
    <source>
        <strain evidence="2 3">DSM 45775</strain>
    </source>
</reference>
<organism evidence="2 3">
    <name type="scientific">Actinomycetospora succinea</name>
    <dbReference type="NCBI Taxonomy" id="663603"/>
    <lineage>
        <taxon>Bacteria</taxon>
        <taxon>Bacillati</taxon>
        <taxon>Actinomycetota</taxon>
        <taxon>Actinomycetes</taxon>
        <taxon>Pseudonocardiales</taxon>
        <taxon>Pseudonocardiaceae</taxon>
        <taxon>Actinomycetospora</taxon>
    </lineage>
</organism>
<proteinExistence type="predicted"/>
<protein>
    <submittedName>
        <fullName evidence="2">Uncharacterized protein</fullName>
    </submittedName>
</protein>
<keyword evidence="3" id="KW-1185">Reference proteome</keyword>
<dbReference type="RefSeq" id="WP_133826579.1">
    <property type="nucleotide sequence ID" value="NZ_BAABHR010000025.1"/>
</dbReference>
<evidence type="ECO:0000313" key="2">
    <source>
        <dbReference type="EMBL" id="TDQ60738.1"/>
    </source>
</evidence>
<gene>
    <name evidence="2" type="ORF">EV188_103240</name>
</gene>
<name>A0A4V3DA67_9PSEU</name>
<keyword evidence="1" id="KW-0812">Transmembrane</keyword>
<keyword evidence="1" id="KW-0472">Membrane</keyword>
<evidence type="ECO:0000256" key="1">
    <source>
        <dbReference type="SAM" id="Phobius"/>
    </source>
</evidence>
<feature type="transmembrane region" description="Helical" evidence="1">
    <location>
        <begin position="20"/>
        <end position="40"/>
    </location>
</feature>